<dbReference type="SUPFAM" id="SSF47413">
    <property type="entry name" value="lambda repressor-like DNA-binding domains"/>
    <property type="match status" value="1"/>
</dbReference>
<feature type="domain" description="HTH cro/C1-type" evidence="1">
    <location>
        <begin position="6"/>
        <end position="59"/>
    </location>
</feature>
<dbReference type="GO" id="GO:0003677">
    <property type="term" value="F:DNA binding"/>
    <property type="evidence" value="ECO:0007669"/>
    <property type="project" value="InterPro"/>
</dbReference>
<dbReference type="CDD" id="cd00093">
    <property type="entry name" value="HTH_XRE"/>
    <property type="match status" value="1"/>
</dbReference>
<dbReference type="InterPro" id="IPR053163">
    <property type="entry name" value="HTH-type_regulator_Rgg"/>
</dbReference>
<dbReference type="AlphaFoldDB" id="I7KHE6"/>
<dbReference type="PANTHER" id="PTHR37038">
    <property type="entry name" value="TRANSCRIPTIONAL REGULATOR-RELATED"/>
    <property type="match status" value="1"/>
</dbReference>
<dbReference type="GeneID" id="82847288"/>
<sequence>MFGKEFKKLRNEQHISLTKAAENVTAPSTLSRWENGQIEMRFDQVLELLNNIHISPLEFISITSFSSHTPFIEEIDKAVKANNSLELKQLYSKWIKIYATTLNIDDLFNAAMAANFYSSLTNIDLLPSKYVKKLETIFSDITYWNHYYISRFGNCLDLLSPRAIYGLSILIVNNISETKNSGYEYFIDTFDTLLNALTSLIETDPAKATKLSKKMSSISLSKYSLYLDIQKQFLDAILLYKATNNKQRVLEILNAVEALHRADFYEELKNIFNFLTNV</sequence>
<reference evidence="2 3" key="1">
    <citation type="submission" date="2012-06" db="EMBL/GenBank/DDBJ databases">
        <title>Draft Genome Sequence of Lactobacillus hominis Strain CRBIP 24.179T, isolated from human intestine.</title>
        <authorList>
            <person name="Cousin S."/>
            <person name="Ma L."/>
            <person name="Bizet C."/>
            <person name="Loux V."/>
            <person name="Bouchier C."/>
            <person name="Clermont D."/>
            <person name="Creno S."/>
        </authorList>
    </citation>
    <scope>NUCLEOTIDE SEQUENCE [LARGE SCALE GENOMIC DNA]</scope>
    <source>
        <strain evidence="3">CRBIP 24.179T</strain>
    </source>
</reference>
<dbReference type="NCBIfam" id="TIGR01716">
    <property type="entry name" value="RGG_Cterm"/>
    <property type="match status" value="1"/>
</dbReference>
<name>I7KHE6_9LACO</name>
<dbReference type="PATRIC" id="fig|1423758.3.peg.696"/>
<keyword evidence="3" id="KW-1185">Reference proteome</keyword>
<evidence type="ECO:0000259" key="1">
    <source>
        <dbReference type="PROSITE" id="PS50943"/>
    </source>
</evidence>
<dbReference type="PROSITE" id="PS50943">
    <property type="entry name" value="HTH_CROC1"/>
    <property type="match status" value="1"/>
</dbReference>
<organism evidence="2 3">
    <name type="scientific">Lactobacillus hominis DSM 23910 = CRBIP 24.179</name>
    <dbReference type="NCBI Taxonomy" id="1423758"/>
    <lineage>
        <taxon>Bacteria</taxon>
        <taxon>Bacillati</taxon>
        <taxon>Bacillota</taxon>
        <taxon>Bacilli</taxon>
        <taxon>Lactobacillales</taxon>
        <taxon>Lactobacillaceae</taxon>
        <taxon>Lactobacillus</taxon>
    </lineage>
</organism>
<dbReference type="InterPro" id="IPR001387">
    <property type="entry name" value="Cro/C1-type_HTH"/>
</dbReference>
<dbReference type="eggNOG" id="COG1396">
    <property type="taxonomic scope" value="Bacteria"/>
</dbReference>
<accession>I7KHE6</accession>
<dbReference type="STRING" id="1423758.FC41_GL000690"/>
<comment type="caution">
    <text evidence="2">The sequence shown here is derived from an EMBL/GenBank/DDBJ whole genome shotgun (WGS) entry which is preliminary data.</text>
</comment>
<dbReference type="Pfam" id="PF21259">
    <property type="entry name" value="Rgg_C"/>
    <property type="match status" value="1"/>
</dbReference>
<dbReference type="SMART" id="SM00530">
    <property type="entry name" value="HTH_XRE"/>
    <property type="match status" value="1"/>
</dbReference>
<dbReference type="InterPro" id="IPR010982">
    <property type="entry name" value="Lambda_DNA-bd_dom_sf"/>
</dbReference>
<dbReference type="Gene3D" id="1.10.260.40">
    <property type="entry name" value="lambda repressor-like DNA-binding domains"/>
    <property type="match status" value="1"/>
</dbReference>
<dbReference type="Proteomes" id="UP000009320">
    <property type="component" value="Unassembled WGS sequence"/>
</dbReference>
<protein>
    <submittedName>
        <fullName evidence="2">Transcriptional regulator</fullName>
    </submittedName>
</protein>
<proteinExistence type="predicted"/>
<evidence type="ECO:0000313" key="2">
    <source>
        <dbReference type="EMBL" id="CCI82065.1"/>
    </source>
</evidence>
<dbReference type="OrthoDB" id="2311615at2"/>
<dbReference type="EMBL" id="CAKE01000013">
    <property type="protein sequence ID" value="CCI82065.1"/>
    <property type="molecule type" value="Genomic_DNA"/>
</dbReference>
<dbReference type="RefSeq" id="WP_008471037.1">
    <property type="nucleotide sequence ID" value="NZ_AYZP01000015.1"/>
</dbReference>
<dbReference type="Pfam" id="PF01381">
    <property type="entry name" value="HTH_3"/>
    <property type="match status" value="1"/>
</dbReference>
<gene>
    <name evidence="2" type="ORF">BN55_01815</name>
</gene>
<dbReference type="InterPro" id="IPR010057">
    <property type="entry name" value="Transcription_activator_Rgg_C"/>
</dbReference>
<evidence type="ECO:0000313" key="3">
    <source>
        <dbReference type="Proteomes" id="UP000009320"/>
    </source>
</evidence>